<keyword evidence="3" id="KW-0732">Signal</keyword>
<dbReference type="InterPro" id="IPR037045">
    <property type="entry name" value="S8pro/Inhibitor_I9_sf"/>
</dbReference>
<accession>A0A6A1URN5</accession>
<keyword evidence="5" id="KW-0378">Hydrolase</keyword>
<proteinExistence type="inferred from homology"/>
<dbReference type="GO" id="GO:0005576">
    <property type="term" value="C:extracellular region"/>
    <property type="evidence" value="ECO:0007669"/>
    <property type="project" value="UniProtKB-SubCell"/>
</dbReference>
<name>A0A6A1URN5_9ROSI</name>
<reference evidence="5 6" key="1">
    <citation type="journal article" date="2019" name="Plant Biotechnol. J.">
        <title>The red bayberry genome and genetic basis of sex determination.</title>
        <authorList>
            <person name="Jia H.M."/>
            <person name="Jia H.J."/>
            <person name="Cai Q.L."/>
            <person name="Wang Y."/>
            <person name="Zhao H.B."/>
            <person name="Yang W.F."/>
            <person name="Wang G.Y."/>
            <person name="Li Y.H."/>
            <person name="Zhan D.L."/>
            <person name="Shen Y.T."/>
            <person name="Niu Q.F."/>
            <person name="Chang L."/>
            <person name="Qiu J."/>
            <person name="Zhao L."/>
            <person name="Xie H.B."/>
            <person name="Fu W.Y."/>
            <person name="Jin J."/>
            <person name="Li X.W."/>
            <person name="Jiao Y."/>
            <person name="Zhou C.C."/>
            <person name="Tu T."/>
            <person name="Chai C.Y."/>
            <person name="Gao J.L."/>
            <person name="Fan L.J."/>
            <person name="van de Weg E."/>
            <person name="Wang J.Y."/>
            <person name="Gao Z.S."/>
        </authorList>
    </citation>
    <scope>NUCLEOTIDE SEQUENCE [LARGE SCALE GENOMIC DNA]</scope>
    <source>
        <tissue evidence="5">Leaves</tissue>
    </source>
</reference>
<evidence type="ECO:0000256" key="2">
    <source>
        <dbReference type="ARBA" id="ARBA00011073"/>
    </source>
</evidence>
<evidence type="ECO:0000313" key="6">
    <source>
        <dbReference type="Proteomes" id="UP000516437"/>
    </source>
</evidence>
<dbReference type="EMBL" id="RXIC02000026">
    <property type="protein sequence ID" value="KAB1202923.1"/>
    <property type="molecule type" value="Genomic_DNA"/>
</dbReference>
<organism evidence="5 6">
    <name type="scientific">Morella rubra</name>
    <name type="common">Chinese bayberry</name>
    <dbReference type="NCBI Taxonomy" id="262757"/>
    <lineage>
        <taxon>Eukaryota</taxon>
        <taxon>Viridiplantae</taxon>
        <taxon>Streptophyta</taxon>
        <taxon>Embryophyta</taxon>
        <taxon>Tracheophyta</taxon>
        <taxon>Spermatophyta</taxon>
        <taxon>Magnoliopsida</taxon>
        <taxon>eudicotyledons</taxon>
        <taxon>Gunneridae</taxon>
        <taxon>Pentapetalae</taxon>
        <taxon>rosids</taxon>
        <taxon>fabids</taxon>
        <taxon>Fagales</taxon>
        <taxon>Myricaceae</taxon>
        <taxon>Morella</taxon>
    </lineage>
</organism>
<sequence length="118" mass="13159">MLVDRPFYIVHMDAYFFLQGFLSIIASTNPPFSDNHPSSPSLLYVYNQVFKGFSAFLSKYELEALKKSLGYISAVGNITIFPQTTYTPEFLSLNPTTGLWPASSYGEDVIVGVIDSEL</sequence>
<dbReference type="AlphaFoldDB" id="A0A6A1URN5"/>
<keyword evidence="5" id="KW-0645">Protease</keyword>
<dbReference type="Proteomes" id="UP000516437">
    <property type="component" value="Chromosome 8"/>
</dbReference>
<comment type="similarity">
    <text evidence="2">Belongs to the peptidase S8 family.</text>
</comment>
<gene>
    <name evidence="5" type="ORF">CJ030_MR8G002082</name>
</gene>
<evidence type="ECO:0000256" key="3">
    <source>
        <dbReference type="ARBA" id="ARBA00022729"/>
    </source>
</evidence>
<keyword evidence="6" id="KW-1185">Reference proteome</keyword>
<protein>
    <submittedName>
        <fullName evidence="5">Subtilisin-like protease SDD1</fullName>
    </submittedName>
</protein>
<evidence type="ECO:0000256" key="1">
    <source>
        <dbReference type="ARBA" id="ARBA00004613"/>
    </source>
</evidence>
<evidence type="ECO:0000313" key="5">
    <source>
        <dbReference type="EMBL" id="KAB1202923.1"/>
    </source>
</evidence>
<dbReference type="InterPro" id="IPR045051">
    <property type="entry name" value="SBT"/>
</dbReference>
<dbReference type="Gene3D" id="3.30.70.80">
    <property type="entry name" value="Peptidase S8 propeptide/proteinase inhibitor I9"/>
    <property type="match status" value="1"/>
</dbReference>
<evidence type="ECO:0000259" key="4">
    <source>
        <dbReference type="Pfam" id="PF05922"/>
    </source>
</evidence>
<dbReference type="PANTHER" id="PTHR10795">
    <property type="entry name" value="PROPROTEIN CONVERTASE SUBTILISIN/KEXIN"/>
    <property type="match status" value="1"/>
</dbReference>
<dbReference type="Pfam" id="PF05922">
    <property type="entry name" value="Inhibitor_I9"/>
    <property type="match status" value="1"/>
</dbReference>
<dbReference type="GO" id="GO:0008233">
    <property type="term" value="F:peptidase activity"/>
    <property type="evidence" value="ECO:0007669"/>
    <property type="project" value="UniProtKB-KW"/>
</dbReference>
<dbReference type="OrthoDB" id="2014869at2759"/>
<dbReference type="InterPro" id="IPR010259">
    <property type="entry name" value="S8pro/Inhibitor_I9"/>
</dbReference>
<dbReference type="GO" id="GO:0006508">
    <property type="term" value="P:proteolysis"/>
    <property type="evidence" value="ECO:0007669"/>
    <property type="project" value="UniProtKB-KW"/>
</dbReference>
<comment type="subcellular location">
    <subcellularLocation>
        <location evidence="1">Secreted</location>
    </subcellularLocation>
</comment>
<comment type="caution">
    <text evidence="5">The sequence shown here is derived from an EMBL/GenBank/DDBJ whole genome shotgun (WGS) entry which is preliminary data.</text>
</comment>
<feature type="domain" description="Inhibitor I9" evidence="4">
    <location>
        <begin position="36"/>
        <end position="73"/>
    </location>
</feature>